<organism evidence="6 7">
    <name type="scientific">Actinomadura rubrisoli</name>
    <dbReference type="NCBI Taxonomy" id="2530368"/>
    <lineage>
        <taxon>Bacteria</taxon>
        <taxon>Bacillati</taxon>
        <taxon>Actinomycetota</taxon>
        <taxon>Actinomycetes</taxon>
        <taxon>Streptosporangiales</taxon>
        <taxon>Thermomonosporaceae</taxon>
        <taxon>Actinomadura</taxon>
    </lineage>
</organism>
<dbReference type="InterPro" id="IPR014031">
    <property type="entry name" value="Ketoacyl_synth_C"/>
</dbReference>
<evidence type="ECO:0000256" key="4">
    <source>
        <dbReference type="RuleBase" id="RU003694"/>
    </source>
</evidence>
<dbReference type="PANTHER" id="PTHR11712:SF322">
    <property type="entry name" value="POLYKETIDE BETA-KETOACYL SYNTHASE 2-RELATED"/>
    <property type="match status" value="1"/>
</dbReference>
<dbReference type="Pfam" id="PF00109">
    <property type="entry name" value="ketoacyl-synt"/>
    <property type="match status" value="1"/>
</dbReference>
<dbReference type="GO" id="GO:0004315">
    <property type="term" value="F:3-oxoacyl-[acyl-carrier-protein] synthase activity"/>
    <property type="evidence" value="ECO:0007669"/>
    <property type="project" value="TreeGrafter"/>
</dbReference>
<dbReference type="PANTHER" id="PTHR11712">
    <property type="entry name" value="POLYKETIDE SYNTHASE-RELATED"/>
    <property type="match status" value="1"/>
</dbReference>
<gene>
    <name evidence="6" type="ORF">E1298_33960</name>
</gene>
<reference evidence="6 7" key="1">
    <citation type="submission" date="2019-03" db="EMBL/GenBank/DDBJ databases">
        <title>Draft genome sequences of novel Actinobacteria.</title>
        <authorList>
            <person name="Sahin N."/>
            <person name="Ay H."/>
            <person name="Saygin H."/>
        </authorList>
    </citation>
    <scope>NUCLEOTIDE SEQUENCE [LARGE SCALE GENOMIC DNA]</scope>
    <source>
        <strain evidence="6 7">H3C3</strain>
    </source>
</reference>
<keyword evidence="2 4" id="KW-0808">Transferase</keyword>
<evidence type="ECO:0000313" key="6">
    <source>
        <dbReference type="EMBL" id="TDD73462.1"/>
    </source>
</evidence>
<feature type="domain" description="Ketosynthase family 3 (KS3)" evidence="5">
    <location>
        <begin position="16"/>
        <end position="433"/>
    </location>
</feature>
<evidence type="ECO:0000313" key="7">
    <source>
        <dbReference type="Proteomes" id="UP000294513"/>
    </source>
</evidence>
<dbReference type="RefSeq" id="WP_131900639.1">
    <property type="nucleotide sequence ID" value="NZ_SMKU01000257.1"/>
</dbReference>
<evidence type="ECO:0000256" key="3">
    <source>
        <dbReference type="ARBA" id="ARBA00023315"/>
    </source>
</evidence>
<dbReference type="AlphaFoldDB" id="A0A4R5ASQ9"/>
<dbReference type="Gene3D" id="3.40.47.10">
    <property type="match status" value="2"/>
</dbReference>
<dbReference type="InterPro" id="IPR016039">
    <property type="entry name" value="Thiolase-like"/>
</dbReference>
<dbReference type="Proteomes" id="UP000294513">
    <property type="component" value="Unassembled WGS sequence"/>
</dbReference>
<comment type="similarity">
    <text evidence="1 4">Belongs to the thiolase-like superfamily. Beta-ketoacyl-ACP synthases family.</text>
</comment>
<evidence type="ECO:0000256" key="2">
    <source>
        <dbReference type="ARBA" id="ARBA00022679"/>
    </source>
</evidence>
<dbReference type="InterPro" id="IPR000794">
    <property type="entry name" value="Beta-ketoacyl_synthase"/>
</dbReference>
<dbReference type="CDD" id="cd00832">
    <property type="entry name" value="CLF"/>
    <property type="match status" value="1"/>
</dbReference>
<accession>A0A4R5ASQ9</accession>
<evidence type="ECO:0000259" key="5">
    <source>
        <dbReference type="PROSITE" id="PS52004"/>
    </source>
</evidence>
<dbReference type="Pfam" id="PF02801">
    <property type="entry name" value="Ketoacyl-synt_C"/>
    <property type="match status" value="1"/>
</dbReference>
<dbReference type="InterPro" id="IPR014030">
    <property type="entry name" value="Ketoacyl_synth_N"/>
</dbReference>
<dbReference type="EMBL" id="SMKU01000257">
    <property type="protein sequence ID" value="TDD73462.1"/>
    <property type="molecule type" value="Genomic_DNA"/>
</dbReference>
<dbReference type="SMART" id="SM00825">
    <property type="entry name" value="PKS_KS"/>
    <property type="match status" value="1"/>
</dbReference>
<keyword evidence="3" id="KW-0012">Acyltransferase</keyword>
<protein>
    <submittedName>
        <fullName evidence="6">Ketosynthase chain-length factor</fullName>
    </submittedName>
</protein>
<sequence length="435" mass="44467">MTVTAPATAARAAASTVRTVVTGLGVTAPNGVGTEEYWQATLAGKSGLGPITLFDASPYPVRLAGEVALDATEYVPGRFRAQTDHMTHLAMSATVMALADAAVDPAALPEFDMGVTVANSSGGIMFGQRELQRLWSQGPTYVSAYMAVAWFYAATAGQLSIRHGMKGPAMVLASEQAGGLDAVGHARRQVRRGTPLVVAGGSDASLSPGGLAFQIATGMLSTRDDPARAYLPFDGEACGYLPGNGGAILILEDAEAAAARGAPQVYGEIAGYAATFDPQVGDGEPGRAVGPLDPPRGDGRAPRLRRAAELAMADAGVGPRQIDVVFADGWGLPGPDREEAEAITGLFGPRGVPVTAPKTMTGRLYAGGGALDLAAALLAIRDGIIPPTVNVTRPAPGIDLDLVLGEPCPRTIRNALVLARGLGGFNSAVVLTAPH</sequence>
<proteinExistence type="inferred from homology"/>
<evidence type="ECO:0000256" key="1">
    <source>
        <dbReference type="ARBA" id="ARBA00008467"/>
    </source>
</evidence>
<dbReference type="OrthoDB" id="416758at2"/>
<dbReference type="GO" id="GO:0006633">
    <property type="term" value="P:fatty acid biosynthetic process"/>
    <property type="evidence" value="ECO:0007669"/>
    <property type="project" value="TreeGrafter"/>
</dbReference>
<dbReference type="SUPFAM" id="SSF53901">
    <property type="entry name" value="Thiolase-like"/>
    <property type="match status" value="2"/>
</dbReference>
<comment type="caution">
    <text evidence="6">The sequence shown here is derived from an EMBL/GenBank/DDBJ whole genome shotgun (WGS) entry which is preliminary data.</text>
</comment>
<dbReference type="InterPro" id="IPR020841">
    <property type="entry name" value="PKS_Beta-ketoAc_synthase_dom"/>
</dbReference>
<name>A0A4R5ASQ9_9ACTN</name>
<dbReference type="PROSITE" id="PS52004">
    <property type="entry name" value="KS3_2"/>
    <property type="match status" value="1"/>
</dbReference>
<keyword evidence="7" id="KW-1185">Reference proteome</keyword>